<keyword evidence="5" id="KW-0378">Hydrolase</keyword>
<dbReference type="InterPro" id="IPR021109">
    <property type="entry name" value="Peptidase_aspartic_dom_sf"/>
</dbReference>
<dbReference type="PROSITE" id="PS51767">
    <property type="entry name" value="PEPTIDASE_A1"/>
    <property type="match status" value="1"/>
</dbReference>
<evidence type="ECO:0000256" key="4">
    <source>
        <dbReference type="PIRSR" id="PIRSR601461-2"/>
    </source>
</evidence>
<dbReference type="OrthoDB" id="771136at2759"/>
<feature type="active site" evidence="3">
    <location>
        <position position="310"/>
    </location>
</feature>
<feature type="compositionally biased region" description="Polar residues" evidence="6">
    <location>
        <begin position="474"/>
        <end position="485"/>
    </location>
</feature>
<accession>A0A4Z0YBL1</accession>
<reference evidence="8 9" key="1">
    <citation type="submission" date="2019-03" db="EMBL/GenBank/DDBJ databases">
        <title>Draft genome sequence of Xylaria hypoxylon DSM 108379, a ubiquitous saprotrophic-parasitic fungi on hardwood.</title>
        <authorList>
            <person name="Buettner E."/>
            <person name="Leonhardt S."/>
            <person name="Gebauer A.M."/>
            <person name="Liers C."/>
            <person name="Hofrichter M."/>
            <person name="Kellner H."/>
        </authorList>
    </citation>
    <scope>NUCLEOTIDE SEQUENCE [LARGE SCALE GENOMIC DNA]</scope>
    <source>
        <strain evidence="8 9">DSM 108379</strain>
    </source>
</reference>
<proteinExistence type="inferred from homology"/>
<evidence type="ECO:0000313" key="9">
    <source>
        <dbReference type="Proteomes" id="UP000297716"/>
    </source>
</evidence>
<keyword evidence="9" id="KW-1185">Reference proteome</keyword>
<keyword evidence="4" id="KW-1015">Disulfide bond</keyword>
<dbReference type="Pfam" id="PF00026">
    <property type="entry name" value="Asp"/>
    <property type="match status" value="1"/>
</dbReference>
<keyword evidence="2 5" id="KW-0064">Aspartyl protease</keyword>
<dbReference type="EMBL" id="SKBN01000497">
    <property type="protein sequence ID" value="TGJ76611.1"/>
    <property type="molecule type" value="Genomic_DNA"/>
</dbReference>
<feature type="compositionally biased region" description="Low complexity" evidence="6">
    <location>
        <begin position="451"/>
        <end position="473"/>
    </location>
</feature>
<dbReference type="STRING" id="37992.A0A4Z0YBL1"/>
<dbReference type="InterPro" id="IPR033121">
    <property type="entry name" value="PEPTIDASE_A1"/>
</dbReference>
<evidence type="ECO:0000259" key="7">
    <source>
        <dbReference type="PROSITE" id="PS51767"/>
    </source>
</evidence>
<dbReference type="GO" id="GO:0006508">
    <property type="term" value="P:proteolysis"/>
    <property type="evidence" value="ECO:0007669"/>
    <property type="project" value="UniProtKB-KW"/>
</dbReference>
<evidence type="ECO:0000256" key="6">
    <source>
        <dbReference type="SAM" id="MobiDB-lite"/>
    </source>
</evidence>
<dbReference type="PANTHER" id="PTHR47966:SF65">
    <property type="entry name" value="ASPARTIC-TYPE ENDOPEPTIDASE"/>
    <property type="match status" value="1"/>
</dbReference>
<evidence type="ECO:0000313" key="8">
    <source>
        <dbReference type="EMBL" id="TGJ76611.1"/>
    </source>
</evidence>
<evidence type="ECO:0000256" key="2">
    <source>
        <dbReference type="ARBA" id="ARBA00022750"/>
    </source>
</evidence>
<feature type="disulfide bond" evidence="4">
    <location>
        <begin position="345"/>
        <end position="382"/>
    </location>
</feature>
<sequence>MLSLLVPLLNSVIWRVTLVLGIIFSTLAAEAVALQSRNGSDVPETVAVDVAVLNKHQGNVLSMPLRRIDHRGIATPSIGKRFFKTEVLGVFGAAYLAEITIGTSKNGKKQVIDVLIDTGSFELWVDPVCSTSNVPEFCEVFGHYDPALSSTSKKIDGGFGIKYGSGEASGDYYMDDIYISGAKVQGQQFGVANSSELVWFGIMGLAHGQGNGFIKYPLVIDSIASQGLSNTKLFSLDLGKQVNPGGAITGELVFGGVDTNKYAGLLQKIPTDPSDPHYRVTLNSLAHRAPGATVATPFIDSNLPVSVIVDSGTTLSLLPQPIVSKLAAQFPGAQPDGAGGYRVDCAYQRRDGSVDFSFLAGTGTVTINVAYNDFIWNSGGDCFLGVWSSNDLGVWILGDTFLRGAYVTFDQTNNALFMSNYISCGGGQSNLVTVPAGPDAAANIPGACSVAAAPPPSSTSSTISPTFPSGTPSDTAIPSAESTLGPSLNPVGPPTPPPSSYRIPSPTTSAPANSSPLNPSQHPSSETSHPSGPGDPKPNGVGLVADEDSKVPPATKGPTGTGLPTRTEVSIRTGASTRTGVLTRTVTTTVTRGVVYTVAACPDSVTNCPLRGQVSTRFETVVTTFCPENDEIPGVTANAGGVVFVTESSAPASTLVVGIGDTVYGSEEGEQQLEEGQQQQQQKQQEVMTTTYPTTTIYKISSCAAGDDDACTAGKTTTRVITLSKTVFVHPVSTPSSPGSIAPGAEFARPGSAITPVRRGTARKGPWWWWSPRRQRRTTGR</sequence>
<dbReference type="GO" id="GO:0004190">
    <property type="term" value="F:aspartic-type endopeptidase activity"/>
    <property type="evidence" value="ECO:0007669"/>
    <property type="project" value="UniProtKB-KW"/>
</dbReference>
<evidence type="ECO:0000256" key="5">
    <source>
        <dbReference type="RuleBase" id="RU000454"/>
    </source>
</evidence>
<protein>
    <recommendedName>
        <fullName evidence="7">Peptidase A1 domain-containing protein</fullName>
    </recommendedName>
</protein>
<comment type="similarity">
    <text evidence="1 5">Belongs to the peptidase A1 family.</text>
</comment>
<dbReference type="AlphaFoldDB" id="A0A4Z0YBL1"/>
<name>A0A4Z0YBL1_9PEZI</name>
<comment type="caution">
    <text evidence="8">The sequence shown here is derived from an EMBL/GenBank/DDBJ whole genome shotgun (WGS) entry which is preliminary data.</text>
</comment>
<evidence type="ECO:0000256" key="1">
    <source>
        <dbReference type="ARBA" id="ARBA00007447"/>
    </source>
</evidence>
<dbReference type="SUPFAM" id="SSF50630">
    <property type="entry name" value="Acid proteases"/>
    <property type="match status" value="1"/>
</dbReference>
<feature type="compositionally biased region" description="Low complexity" evidence="6">
    <location>
        <begin position="500"/>
        <end position="520"/>
    </location>
</feature>
<feature type="compositionally biased region" description="Polar residues" evidence="6">
    <location>
        <begin position="521"/>
        <end position="530"/>
    </location>
</feature>
<dbReference type="Proteomes" id="UP000297716">
    <property type="component" value="Unassembled WGS sequence"/>
</dbReference>
<evidence type="ECO:0000256" key="3">
    <source>
        <dbReference type="PIRSR" id="PIRSR601461-1"/>
    </source>
</evidence>
<feature type="domain" description="Peptidase A1" evidence="7">
    <location>
        <begin position="95"/>
        <end position="419"/>
    </location>
</feature>
<gene>
    <name evidence="8" type="ORF">E0Z10_g10848</name>
</gene>
<dbReference type="PANTHER" id="PTHR47966">
    <property type="entry name" value="BETA-SITE APP-CLEAVING ENZYME, ISOFORM A-RELATED"/>
    <property type="match status" value="1"/>
</dbReference>
<dbReference type="PROSITE" id="PS00141">
    <property type="entry name" value="ASP_PROTEASE"/>
    <property type="match status" value="1"/>
</dbReference>
<dbReference type="Gene3D" id="2.40.70.10">
    <property type="entry name" value="Acid Proteases"/>
    <property type="match status" value="2"/>
</dbReference>
<dbReference type="PRINTS" id="PR00792">
    <property type="entry name" value="PEPSIN"/>
</dbReference>
<dbReference type="InterPro" id="IPR001461">
    <property type="entry name" value="Aspartic_peptidase_A1"/>
</dbReference>
<feature type="region of interest" description="Disordered" evidence="6">
    <location>
        <begin position="451"/>
        <end position="566"/>
    </location>
</feature>
<keyword evidence="5" id="KW-0645">Protease</keyword>
<organism evidence="8 9">
    <name type="scientific">Xylaria hypoxylon</name>
    <dbReference type="NCBI Taxonomy" id="37992"/>
    <lineage>
        <taxon>Eukaryota</taxon>
        <taxon>Fungi</taxon>
        <taxon>Dikarya</taxon>
        <taxon>Ascomycota</taxon>
        <taxon>Pezizomycotina</taxon>
        <taxon>Sordariomycetes</taxon>
        <taxon>Xylariomycetidae</taxon>
        <taxon>Xylariales</taxon>
        <taxon>Xylariaceae</taxon>
        <taxon>Xylaria</taxon>
    </lineage>
</organism>
<feature type="active site" evidence="3">
    <location>
        <position position="117"/>
    </location>
</feature>
<dbReference type="InterPro" id="IPR001969">
    <property type="entry name" value="Aspartic_peptidase_AS"/>
</dbReference>